<feature type="transmembrane region" description="Helical" evidence="7">
    <location>
        <begin position="455"/>
        <end position="476"/>
    </location>
</feature>
<feature type="transmembrane region" description="Helical" evidence="7">
    <location>
        <begin position="59"/>
        <end position="85"/>
    </location>
</feature>
<dbReference type="InterPro" id="IPR011701">
    <property type="entry name" value="MFS"/>
</dbReference>
<evidence type="ECO:0000259" key="8">
    <source>
        <dbReference type="PROSITE" id="PS50850"/>
    </source>
</evidence>
<feature type="transmembrane region" description="Helical" evidence="7">
    <location>
        <begin position="127"/>
        <end position="153"/>
    </location>
</feature>
<feature type="transmembrane region" description="Helical" evidence="7">
    <location>
        <begin position="411"/>
        <end position="434"/>
    </location>
</feature>
<evidence type="ECO:0000313" key="10">
    <source>
        <dbReference type="Proteomes" id="UP000325787"/>
    </source>
</evidence>
<feature type="transmembrane region" description="Helical" evidence="7">
    <location>
        <begin position="189"/>
        <end position="208"/>
    </location>
</feature>
<feature type="transmembrane region" description="Helical" evidence="7">
    <location>
        <begin position="97"/>
        <end position="115"/>
    </location>
</feature>
<accession>A0A5Q0H1I3</accession>
<dbReference type="GO" id="GO:0022857">
    <property type="term" value="F:transmembrane transporter activity"/>
    <property type="evidence" value="ECO:0007669"/>
    <property type="project" value="InterPro"/>
</dbReference>
<dbReference type="Gene3D" id="1.20.1720.10">
    <property type="entry name" value="Multidrug resistance protein D"/>
    <property type="match status" value="1"/>
</dbReference>
<evidence type="ECO:0000256" key="7">
    <source>
        <dbReference type="SAM" id="Phobius"/>
    </source>
</evidence>
<dbReference type="GO" id="GO:0005886">
    <property type="term" value="C:plasma membrane"/>
    <property type="evidence" value="ECO:0007669"/>
    <property type="project" value="UniProtKB-SubCell"/>
</dbReference>
<feature type="transmembrane region" description="Helical" evidence="7">
    <location>
        <begin position="159"/>
        <end position="177"/>
    </location>
</feature>
<organism evidence="9 10">
    <name type="scientific">Saccharothrix syringae</name>
    <name type="common">Nocardiopsis syringae</name>
    <dbReference type="NCBI Taxonomy" id="103733"/>
    <lineage>
        <taxon>Bacteria</taxon>
        <taxon>Bacillati</taxon>
        <taxon>Actinomycetota</taxon>
        <taxon>Actinomycetes</taxon>
        <taxon>Pseudonocardiales</taxon>
        <taxon>Pseudonocardiaceae</taxon>
        <taxon>Saccharothrix</taxon>
    </lineage>
</organism>
<dbReference type="Gene3D" id="1.20.1250.20">
    <property type="entry name" value="MFS general substrate transporter like domains"/>
    <property type="match status" value="1"/>
</dbReference>
<reference evidence="10" key="1">
    <citation type="journal article" date="2021" name="Curr. Microbiol.">
        <title>Complete genome of nocamycin-producing strain Saccharothrix syringae NRRL B-16468 reveals the biosynthetic potential for secondary metabolites.</title>
        <authorList>
            <person name="Mo X."/>
            <person name="Yang S."/>
        </authorList>
    </citation>
    <scope>NUCLEOTIDE SEQUENCE [LARGE SCALE GENOMIC DNA]</scope>
    <source>
        <strain evidence="10">ATCC 51364 / DSM 43886 / JCM 6844 / KCTC 9398 / NBRC 14523 / NRRL B-16468 / INA 2240</strain>
    </source>
</reference>
<dbReference type="PANTHER" id="PTHR42718:SF46">
    <property type="entry name" value="BLR6921 PROTEIN"/>
    <property type="match status" value="1"/>
</dbReference>
<dbReference type="Pfam" id="PF07690">
    <property type="entry name" value="MFS_1"/>
    <property type="match status" value="1"/>
</dbReference>
<feature type="transmembrane region" description="Helical" evidence="7">
    <location>
        <begin position="317"/>
        <end position="338"/>
    </location>
</feature>
<evidence type="ECO:0000313" key="9">
    <source>
        <dbReference type="EMBL" id="QFZ19542.1"/>
    </source>
</evidence>
<keyword evidence="6 7" id="KW-0472">Membrane</keyword>
<feature type="transmembrane region" description="Helical" evidence="7">
    <location>
        <begin position="350"/>
        <end position="370"/>
    </location>
</feature>
<sequence length="519" mass="52140">MSAPFGIAVVTQNVEYRRQAHSGRVVRIGLPGPGLTGSPRGYPEEVATLSPEQTGTRAAAGLAVLCTAHFLIGADGLAVAIALPSVQQDLGVPALDAQWLLSAYGSAFAGTLLLGGRAGDLYGRRRLLVLGMALFAGGSLAAGVAPGLVPLIAARLVQGLGAAAAVPAALALISSVFPPGRGRTRALSLLGAMATVGIMSGLVVGGLVTDLVGWRWVFLLTAAPAVAAAVSAARVLPEARAAERGSGPPDVAGAVLLAAGLMSFVLGVTRAAPDGFAAAGALVPLVAGAVLLAGFVLRERRAREPLVRFRILRLGRLRAASLGIGVNALAFTSIVYVGTQYLQNVQGYSALRAGMALLPIDVAAFLVALLAGGPLARRSPRAALSGAFVLTASALLWLARVPVPADYPTDLMAPLVVLGAALSAIFVVATHEAVADAPPDERGLASGVFETANHLFGGALGAAAYATVLATAAGTAQDPGGYRAAFLVATALVVVLGLPAAVQAGGRRSATPENPAPWR</sequence>
<dbReference type="Proteomes" id="UP000325787">
    <property type="component" value="Chromosome"/>
</dbReference>
<evidence type="ECO:0000256" key="6">
    <source>
        <dbReference type="ARBA" id="ARBA00023136"/>
    </source>
</evidence>
<evidence type="ECO:0000256" key="4">
    <source>
        <dbReference type="ARBA" id="ARBA00022692"/>
    </source>
</evidence>
<dbReference type="PROSITE" id="PS50850">
    <property type="entry name" value="MFS"/>
    <property type="match status" value="1"/>
</dbReference>
<protein>
    <submittedName>
        <fullName evidence="9">MFS transporter</fullName>
    </submittedName>
</protein>
<evidence type="ECO:0000256" key="2">
    <source>
        <dbReference type="ARBA" id="ARBA00022448"/>
    </source>
</evidence>
<keyword evidence="10" id="KW-1185">Reference proteome</keyword>
<feature type="domain" description="Major facilitator superfamily (MFS) profile" evidence="8">
    <location>
        <begin position="61"/>
        <end position="508"/>
    </location>
</feature>
<evidence type="ECO:0000256" key="1">
    <source>
        <dbReference type="ARBA" id="ARBA00004651"/>
    </source>
</evidence>
<comment type="subcellular location">
    <subcellularLocation>
        <location evidence="1">Cell membrane</location>
        <topology evidence="1">Multi-pass membrane protein</topology>
    </subcellularLocation>
</comment>
<gene>
    <name evidence="9" type="ORF">EKG83_20775</name>
</gene>
<proteinExistence type="predicted"/>
<evidence type="ECO:0000256" key="3">
    <source>
        <dbReference type="ARBA" id="ARBA00022475"/>
    </source>
</evidence>
<feature type="transmembrane region" description="Helical" evidence="7">
    <location>
        <begin position="482"/>
        <end position="502"/>
    </location>
</feature>
<keyword evidence="4 7" id="KW-0812">Transmembrane</keyword>
<feature type="transmembrane region" description="Helical" evidence="7">
    <location>
        <begin position="275"/>
        <end position="297"/>
    </location>
</feature>
<dbReference type="PRINTS" id="PR01036">
    <property type="entry name" value="TCRTETB"/>
</dbReference>
<dbReference type="InterPro" id="IPR036259">
    <property type="entry name" value="MFS_trans_sf"/>
</dbReference>
<feature type="transmembrane region" description="Helical" evidence="7">
    <location>
        <begin position="248"/>
        <end position="269"/>
    </location>
</feature>
<keyword evidence="3" id="KW-1003">Cell membrane</keyword>
<dbReference type="AlphaFoldDB" id="A0A5Q0H1I3"/>
<dbReference type="SUPFAM" id="SSF103473">
    <property type="entry name" value="MFS general substrate transporter"/>
    <property type="match status" value="1"/>
</dbReference>
<dbReference type="InterPro" id="IPR020846">
    <property type="entry name" value="MFS_dom"/>
</dbReference>
<dbReference type="OrthoDB" id="4172724at2"/>
<feature type="transmembrane region" description="Helical" evidence="7">
    <location>
        <begin position="214"/>
        <end position="236"/>
    </location>
</feature>
<keyword evidence="5 7" id="KW-1133">Transmembrane helix</keyword>
<evidence type="ECO:0000256" key="5">
    <source>
        <dbReference type="ARBA" id="ARBA00022989"/>
    </source>
</evidence>
<dbReference type="KEGG" id="ssyi:EKG83_20775"/>
<dbReference type="CDD" id="cd17321">
    <property type="entry name" value="MFS_MMR_MDR_like"/>
    <property type="match status" value="1"/>
</dbReference>
<feature type="transmembrane region" description="Helical" evidence="7">
    <location>
        <begin position="382"/>
        <end position="399"/>
    </location>
</feature>
<keyword evidence="2" id="KW-0813">Transport</keyword>
<dbReference type="EMBL" id="CP034550">
    <property type="protein sequence ID" value="QFZ19542.1"/>
    <property type="molecule type" value="Genomic_DNA"/>
</dbReference>
<name>A0A5Q0H1I3_SACSY</name>
<dbReference type="PANTHER" id="PTHR42718">
    <property type="entry name" value="MAJOR FACILITATOR SUPERFAMILY MULTIDRUG TRANSPORTER MFSC"/>
    <property type="match status" value="1"/>
</dbReference>